<dbReference type="PROSITE" id="PS50206">
    <property type="entry name" value="RHODANESE_3"/>
    <property type="match status" value="1"/>
</dbReference>
<dbReference type="InterPro" id="IPR036873">
    <property type="entry name" value="Rhodanese-like_dom_sf"/>
</dbReference>
<evidence type="ECO:0000313" key="3">
    <source>
        <dbReference type="EMBL" id="MDQ0253611.1"/>
    </source>
</evidence>
<keyword evidence="4" id="KW-1185">Reference proteome</keyword>
<protein>
    <submittedName>
        <fullName evidence="3">tRNA 2-selenouridine synthase</fullName>
        <ecNumber evidence="3">2.9.1.-</ecNumber>
    </submittedName>
</protein>
<gene>
    <name evidence="3" type="ORF">J2S74_000983</name>
</gene>
<feature type="domain" description="Rhodanese" evidence="2">
    <location>
        <begin position="16"/>
        <end position="140"/>
    </location>
</feature>
<comment type="caution">
    <text evidence="3">The sequence shown here is derived from an EMBL/GenBank/DDBJ whole genome shotgun (WGS) entry which is preliminary data.</text>
</comment>
<dbReference type="EC" id="2.9.1.-" evidence="3"/>
<dbReference type="SUPFAM" id="SSF52540">
    <property type="entry name" value="P-loop containing nucleoside triphosphate hydrolases"/>
    <property type="match status" value="1"/>
</dbReference>
<dbReference type="Gene3D" id="3.40.250.10">
    <property type="entry name" value="Rhodanese-like domain"/>
    <property type="match status" value="1"/>
</dbReference>
<dbReference type="PANTHER" id="PTHR30401">
    <property type="entry name" value="TRNA 2-SELENOURIDINE SYNTHASE"/>
    <property type="match status" value="1"/>
</dbReference>
<keyword evidence="1" id="KW-0711">Selenium</keyword>
<dbReference type="GO" id="GO:0016740">
    <property type="term" value="F:transferase activity"/>
    <property type="evidence" value="ECO:0007669"/>
    <property type="project" value="UniProtKB-KW"/>
</dbReference>
<reference evidence="3 4" key="1">
    <citation type="submission" date="2023-07" db="EMBL/GenBank/DDBJ databases">
        <title>Genomic Encyclopedia of Type Strains, Phase IV (KMG-IV): sequencing the most valuable type-strain genomes for metagenomic binning, comparative biology and taxonomic classification.</title>
        <authorList>
            <person name="Goeker M."/>
        </authorList>
    </citation>
    <scope>NUCLEOTIDE SEQUENCE [LARGE SCALE GENOMIC DNA]</scope>
    <source>
        <strain evidence="3 4">DSM 9768</strain>
    </source>
</reference>
<dbReference type="InterPro" id="IPR017582">
    <property type="entry name" value="SelU"/>
</dbReference>
<name>A0ABT9ZQU6_9BACI</name>
<dbReference type="RefSeq" id="WP_307322496.1">
    <property type="nucleotide sequence ID" value="NZ_JAUSUG010000003.1"/>
</dbReference>
<dbReference type="Proteomes" id="UP001230005">
    <property type="component" value="Unassembled WGS sequence"/>
</dbReference>
<proteinExistence type="predicted"/>
<evidence type="ECO:0000259" key="2">
    <source>
        <dbReference type="PROSITE" id="PS50206"/>
    </source>
</evidence>
<dbReference type="SMART" id="SM00450">
    <property type="entry name" value="RHOD"/>
    <property type="match status" value="1"/>
</dbReference>
<dbReference type="InterPro" id="IPR001763">
    <property type="entry name" value="Rhodanese-like_dom"/>
</dbReference>
<sequence>MEVTFSLPKISHKQFSSNKYYLIDVRSPGEFKEFHIPGSIHLPLFTDDERKAIGTLYKQVCPDSAKKEGVAIFSKKLPAFYVEWQKLERVAEGRKAVVMCARGGMRSATFVSMMQTLGINAYQLSGGIRSFREEVRTQLNHFANLQWKGIVLSGNTGTGKTRWIRVLNDKGYPVLDLEGLANHRGSIFGHIGLGSQSQKQFEYDLVKTLETYEQNGVVILEAESKRIGSIIVPEFLLQLKNHSQHIEIKDSLDNRVKRIIEDYHPDKHHDAFIAAFNHLKKRIPSSIRHIVSAAFEKKDYELAFSQLLLHYYDPMYQYKRQKYTNENIDTLDISCYSNIEVLRLLENKVKEAIK</sequence>
<dbReference type="PANTHER" id="PTHR30401:SF0">
    <property type="entry name" value="TRNA 2-SELENOURIDINE SYNTHASE"/>
    <property type="match status" value="1"/>
</dbReference>
<dbReference type="NCBIfam" id="NF008750">
    <property type="entry name" value="PRK11784.1-2"/>
    <property type="match status" value="1"/>
</dbReference>
<dbReference type="NCBIfam" id="TIGR03167">
    <property type="entry name" value="tRNA_sel_U_synt"/>
    <property type="match status" value="1"/>
</dbReference>
<dbReference type="SUPFAM" id="SSF52821">
    <property type="entry name" value="Rhodanese/Cell cycle control phosphatase"/>
    <property type="match status" value="1"/>
</dbReference>
<dbReference type="EMBL" id="JAUSUG010000003">
    <property type="protein sequence ID" value="MDQ0253611.1"/>
    <property type="molecule type" value="Genomic_DNA"/>
</dbReference>
<dbReference type="InterPro" id="IPR058840">
    <property type="entry name" value="AAA_SelU"/>
</dbReference>
<evidence type="ECO:0000313" key="4">
    <source>
        <dbReference type="Proteomes" id="UP001230005"/>
    </source>
</evidence>
<keyword evidence="3" id="KW-0808">Transferase</keyword>
<organism evidence="3 4">
    <name type="scientific">Evansella vedderi</name>
    <dbReference type="NCBI Taxonomy" id="38282"/>
    <lineage>
        <taxon>Bacteria</taxon>
        <taxon>Bacillati</taxon>
        <taxon>Bacillota</taxon>
        <taxon>Bacilli</taxon>
        <taxon>Bacillales</taxon>
        <taxon>Bacillaceae</taxon>
        <taxon>Evansella</taxon>
    </lineage>
</organism>
<evidence type="ECO:0000256" key="1">
    <source>
        <dbReference type="ARBA" id="ARBA00023266"/>
    </source>
</evidence>
<dbReference type="InterPro" id="IPR027417">
    <property type="entry name" value="P-loop_NTPase"/>
</dbReference>
<dbReference type="Pfam" id="PF00581">
    <property type="entry name" value="Rhodanese"/>
    <property type="match status" value="1"/>
</dbReference>
<dbReference type="Pfam" id="PF26341">
    <property type="entry name" value="AAA_SelU"/>
    <property type="match status" value="1"/>
</dbReference>
<accession>A0ABT9ZQU6</accession>